<dbReference type="Pfam" id="PF01370">
    <property type="entry name" value="Epimerase"/>
    <property type="match status" value="1"/>
</dbReference>
<dbReference type="EMBL" id="SHBE01000003">
    <property type="protein sequence ID" value="RZO26608.1"/>
    <property type="molecule type" value="Genomic_DNA"/>
</dbReference>
<evidence type="ECO:0000313" key="5">
    <source>
        <dbReference type="Proteomes" id="UP000315825"/>
    </source>
</evidence>
<reference evidence="4 5" key="1">
    <citation type="submission" date="2019-02" db="EMBL/GenBank/DDBJ databases">
        <title>Prokaryotic population dynamics and viral predation in marine succession experiment using metagenomics: the confinement effect.</title>
        <authorList>
            <person name="Haro-Moreno J.M."/>
            <person name="Rodriguez-Valera F."/>
            <person name="Lopez-Perez M."/>
        </authorList>
    </citation>
    <scope>NUCLEOTIDE SEQUENCE [LARGE SCALE GENOMIC DNA]</scope>
    <source>
        <strain evidence="4">MED-G159</strain>
    </source>
</reference>
<comment type="similarity">
    <text evidence="2">Belongs to the NAD(P)-dependent epimerase/dehydratase family.</text>
</comment>
<dbReference type="InterPro" id="IPR036291">
    <property type="entry name" value="NAD(P)-bd_dom_sf"/>
</dbReference>
<dbReference type="AlphaFoldDB" id="A0A520MZE7"/>
<sequence length="290" mass="32862">MKVLVTGGSGFLGKSISDYFSRKGHEILIFDKNEPKELLDNQVFLEGDLFDGKKLNEALKGIDIVLHFAAQADIDHSDENPAETLQNNIQGTINLLEQVKDSNLKRLFFSSSVYVNSKHGSFYGVSKQCCEKIIEEYSRKYGIDFTILRYGSLYGPQANEFNSISNIIESALKNKKIERAGDGEEIREYVFIDDAAEMTYETLSDEYINKHIFISGNQQIKVKDLLLMLNEILGGNIEILYKEKNNDELHYGITPYSFKMNSAKRIALKNFTDLGDGLLQVIQGVSERKK</sequence>
<feature type="domain" description="NAD-dependent epimerase/dehydratase" evidence="3">
    <location>
        <begin position="3"/>
        <end position="203"/>
    </location>
</feature>
<dbReference type="Proteomes" id="UP000315825">
    <property type="component" value="Unassembled WGS sequence"/>
</dbReference>
<dbReference type="PANTHER" id="PTHR43000">
    <property type="entry name" value="DTDP-D-GLUCOSE 4,6-DEHYDRATASE-RELATED"/>
    <property type="match status" value="1"/>
</dbReference>
<accession>A0A520MZE7</accession>
<dbReference type="InterPro" id="IPR001509">
    <property type="entry name" value="Epimerase_deHydtase"/>
</dbReference>
<protein>
    <submittedName>
        <fullName evidence="4">NAD(P)-dependent oxidoreductase</fullName>
    </submittedName>
</protein>
<dbReference type="Gene3D" id="3.40.50.720">
    <property type="entry name" value="NAD(P)-binding Rossmann-like Domain"/>
    <property type="match status" value="1"/>
</dbReference>
<evidence type="ECO:0000256" key="2">
    <source>
        <dbReference type="ARBA" id="ARBA00007637"/>
    </source>
</evidence>
<proteinExistence type="inferred from homology"/>
<evidence type="ECO:0000256" key="1">
    <source>
        <dbReference type="ARBA" id="ARBA00005125"/>
    </source>
</evidence>
<gene>
    <name evidence="4" type="ORF">EVA92_02365</name>
</gene>
<comment type="pathway">
    <text evidence="1">Bacterial outer membrane biogenesis; LPS O-antigen biosynthesis.</text>
</comment>
<evidence type="ECO:0000313" key="4">
    <source>
        <dbReference type="EMBL" id="RZO26608.1"/>
    </source>
</evidence>
<dbReference type="SUPFAM" id="SSF51735">
    <property type="entry name" value="NAD(P)-binding Rossmann-fold domains"/>
    <property type="match status" value="1"/>
</dbReference>
<comment type="caution">
    <text evidence="4">The sequence shown here is derived from an EMBL/GenBank/DDBJ whole genome shotgun (WGS) entry which is preliminary data.</text>
</comment>
<evidence type="ECO:0000259" key="3">
    <source>
        <dbReference type="Pfam" id="PF01370"/>
    </source>
</evidence>
<name>A0A520MZE7_9GAMM</name>
<organism evidence="4 5">
    <name type="scientific">SAR86 cluster bacterium</name>
    <dbReference type="NCBI Taxonomy" id="2030880"/>
    <lineage>
        <taxon>Bacteria</taxon>
        <taxon>Pseudomonadati</taxon>
        <taxon>Pseudomonadota</taxon>
        <taxon>Gammaproteobacteria</taxon>
        <taxon>SAR86 cluster</taxon>
    </lineage>
</organism>